<dbReference type="Pfam" id="PF00005">
    <property type="entry name" value="ABC_tran"/>
    <property type="match status" value="1"/>
</dbReference>
<dbReference type="PANTHER" id="PTHR45772">
    <property type="entry name" value="CONSERVED COMPONENT OF ABC TRANSPORTER FOR NATURAL AMINO ACIDS-RELATED"/>
    <property type="match status" value="1"/>
</dbReference>
<reference evidence="6" key="1">
    <citation type="submission" date="2016-10" db="EMBL/GenBank/DDBJ databases">
        <authorList>
            <person name="Varghese N."/>
            <person name="Submissions S."/>
        </authorList>
    </citation>
    <scope>NUCLEOTIDE SEQUENCE [LARGE SCALE GENOMIC DNA]</scope>
    <source>
        <strain evidence="6">DSM 43163</strain>
    </source>
</reference>
<evidence type="ECO:0000256" key="2">
    <source>
        <dbReference type="ARBA" id="ARBA00022741"/>
    </source>
</evidence>
<keyword evidence="2" id="KW-0547">Nucleotide-binding</keyword>
<evidence type="ECO:0000313" key="5">
    <source>
        <dbReference type="EMBL" id="SEG92948.1"/>
    </source>
</evidence>
<proteinExistence type="predicted"/>
<dbReference type="SUPFAM" id="SSF52540">
    <property type="entry name" value="P-loop containing nucleoside triphosphate hydrolases"/>
    <property type="match status" value="1"/>
</dbReference>
<dbReference type="InterPro" id="IPR027417">
    <property type="entry name" value="P-loop_NTPase"/>
</dbReference>
<organism evidence="5 6">
    <name type="scientific">Thermomonospora echinospora</name>
    <dbReference type="NCBI Taxonomy" id="1992"/>
    <lineage>
        <taxon>Bacteria</taxon>
        <taxon>Bacillati</taxon>
        <taxon>Actinomycetota</taxon>
        <taxon>Actinomycetes</taxon>
        <taxon>Streptosporangiales</taxon>
        <taxon>Thermomonosporaceae</taxon>
        <taxon>Thermomonospora</taxon>
    </lineage>
</organism>
<keyword evidence="1" id="KW-0813">Transport</keyword>
<dbReference type="RefSeq" id="WP_103944545.1">
    <property type="nucleotide sequence ID" value="NZ_FNVO01000036.1"/>
</dbReference>
<feature type="domain" description="ABC transporter" evidence="4">
    <location>
        <begin position="14"/>
        <end position="260"/>
    </location>
</feature>
<dbReference type="PROSITE" id="PS50893">
    <property type="entry name" value="ABC_TRANSPORTER_2"/>
    <property type="match status" value="1"/>
</dbReference>
<dbReference type="GO" id="GO:0005886">
    <property type="term" value="C:plasma membrane"/>
    <property type="evidence" value="ECO:0007669"/>
    <property type="project" value="TreeGrafter"/>
</dbReference>
<protein>
    <submittedName>
        <fullName evidence="5">Branched-chain amino acid transport system ATP-binding protein</fullName>
    </submittedName>
</protein>
<dbReference type="Gene3D" id="3.40.50.300">
    <property type="entry name" value="P-loop containing nucleotide triphosphate hydrolases"/>
    <property type="match status" value="1"/>
</dbReference>
<dbReference type="SMART" id="SM00382">
    <property type="entry name" value="AAA"/>
    <property type="match status" value="1"/>
</dbReference>
<accession>A0A1H6E5B1</accession>
<dbReference type="InterPro" id="IPR003593">
    <property type="entry name" value="AAA+_ATPase"/>
</dbReference>
<dbReference type="InterPro" id="IPR003439">
    <property type="entry name" value="ABC_transporter-like_ATP-bd"/>
</dbReference>
<keyword evidence="6" id="KW-1185">Reference proteome</keyword>
<dbReference type="Proteomes" id="UP000236723">
    <property type="component" value="Unassembled WGS sequence"/>
</dbReference>
<dbReference type="GO" id="GO:0016887">
    <property type="term" value="F:ATP hydrolysis activity"/>
    <property type="evidence" value="ECO:0007669"/>
    <property type="project" value="InterPro"/>
</dbReference>
<evidence type="ECO:0000259" key="4">
    <source>
        <dbReference type="PROSITE" id="PS50893"/>
    </source>
</evidence>
<name>A0A1H6E5B1_9ACTN</name>
<evidence type="ECO:0000256" key="1">
    <source>
        <dbReference type="ARBA" id="ARBA00022448"/>
    </source>
</evidence>
<sequence>MNADSEVKTDARRLRVDGVDVDLGGVRILRGVTFDVRPGEVFGIVGPNGAGKTTILNVIDGIVRPSAGTVRYGDVDLCRVRPHDMRKHGIGRSLQSTHYFRDLTALQLVALGELPNSIVGALRFAGHRKRRKAQAEARDKGMEALRQFGLEQYANRPLSELSSAVQKLVDIARAVVTGGELLLLDEPTSGVSGHERGGIGEALRRLRTLGRTIVLIDHDPGFVTGNCDRLMAMNFGEVLDVGLPDEVMSSEAVKRSYLGESANTDVGIERDL</sequence>
<dbReference type="PANTHER" id="PTHR45772:SF1">
    <property type="entry name" value="ABC TRANSPORTER ATP-BINDING PROTEIN"/>
    <property type="match status" value="1"/>
</dbReference>
<dbReference type="InterPro" id="IPR051120">
    <property type="entry name" value="ABC_AA/LPS_Transport"/>
</dbReference>
<dbReference type="EMBL" id="FNVO01000036">
    <property type="protein sequence ID" value="SEG92948.1"/>
    <property type="molecule type" value="Genomic_DNA"/>
</dbReference>
<dbReference type="AlphaFoldDB" id="A0A1H6E5B1"/>
<gene>
    <name evidence="5" type="ORF">SAMN04489712_13624</name>
</gene>
<keyword evidence="3 5" id="KW-0067">ATP-binding</keyword>
<evidence type="ECO:0000256" key="3">
    <source>
        <dbReference type="ARBA" id="ARBA00022840"/>
    </source>
</evidence>
<evidence type="ECO:0000313" key="6">
    <source>
        <dbReference type="Proteomes" id="UP000236723"/>
    </source>
</evidence>
<dbReference type="GO" id="GO:0005524">
    <property type="term" value="F:ATP binding"/>
    <property type="evidence" value="ECO:0007669"/>
    <property type="project" value="UniProtKB-KW"/>
</dbReference>
<dbReference type="OrthoDB" id="3523056at2"/>